<keyword evidence="3" id="KW-1185">Reference proteome</keyword>
<feature type="domain" description="Tc1-like transposase DDE" evidence="1">
    <location>
        <begin position="67"/>
        <end position="149"/>
    </location>
</feature>
<protein>
    <recommendedName>
        <fullName evidence="1">Tc1-like transposase DDE domain-containing protein</fullName>
    </recommendedName>
</protein>
<gene>
    <name evidence="2" type="ORF">GZH46_03003</name>
</gene>
<evidence type="ECO:0000313" key="3">
    <source>
        <dbReference type="Proteomes" id="UP000825002"/>
    </source>
</evidence>
<evidence type="ECO:0000259" key="1">
    <source>
        <dbReference type="Pfam" id="PF13358"/>
    </source>
</evidence>
<comment type="caution">
    <text evidence="2">The sequence shown here is derived from an EMBL/GenBank/DDBJ whole genome shotgun (WGS) entry which is preliminary data.</text>
</comment>
<reference evidence="2 3" key="1">
    <citation type="submission" date="2020-10" db="EMBL/GenBank/DDBJ databases">
        <authorList>
            <person name="Klimov P.B."/>
            <person name="Dyachkov S.M."/>
            <person name="Chetverikov P.E."/>
        </authorList>
    </citation>
    <scope>NUCLEOTIDE SEQUENCE [LARGE SCALE GENOMIC DNA]</scope>
    <source>
        <strain evidence="2">BMOC 18-1129-001#AD2665</strain>
        <tissue evidence="2">Entire mites</tissue>
    </source>
</reference>
<dbReference type="Proteomes" id="UP000825002">
    <property type="component" value="Unassembled WGS sequence"/>
</dbReference>
<dbReference type="Gene3D" id="3.30.420.10">
    <property type="entry name" value="Ribonuclease H-like superfamily/Ribonuclease H"/>
    <property type="match status" value="1"/>
</dbReference>
<name>A0ABQ7S542_9ACAR</name>
<proteinExistence type="predicted"/>
<evidence type="ECO:0000313" key="2">
    <source>
        <dbReference type="EMBL" id="KAG9508497.1"/>
    </source>
</evidence>
<accession>A0ABQ7S542</accession>
<sequence length="149" mass="16916">MDAAQSSGKAASDSTIRRVLKRNKYASRFARRKPCLNAASSRLSSGLHFFETSECQWYSETWEWQRNGMGCMSVNGVGRLHLIDETMDAHVYEAILSQRENYVCLETIFQQDNDPKHTSTVLIAYFAAEGIEVLNWPSNSPDLNPIEHL</sequence>
<dbReference type="InterPro" id="IPR036397">
    <property type="entry name" value="RNaseH_sf"/>
</dbReference>
<organism evidence="2 3">
    <name type="scientific">Fragariocoptes setiger</name>
    <dbReference type="NCBI Taxonomy" id="1670756"/>
    <lineage>
        <taxon>Eukaryota</taxon>
        <taxon>Metazoa</taxon>
        <taxon>Ecdysozoa</taxon>
        <taxon>Arthropoda</taxon>
        <taxon>Chelicerata</taxon>
        <taxon>Arachnida</taxon>
        <taxon>Acari</taxon>
        <taxon>Acariformes</taxon>
        <taxon>Trombidiformes</taxon>
        <taxon>Prostigmata</taxon>
        <taxon>Eupodina</taxon>
        <taxon>Eriophyoidea</taxon>
        <taxon>Phytoptidae</taxon>
        <taxon>Fragariocoptes</taxon>
    </lineage>
</organism>
<dbReference type="EMBL" id="JAIFTH010001569">
    <property type="protein sequence ID" value="KAG9508497.1"/>
    <property type="molecule type" value="Genomic_DNA"/>
</dbReference>
<dbReference type="Pfam" id="PF13358">
    <property type="entry name" value="DDE_3"/>
    <property type="match status" value="1"/>
</dbReference>
<dbReference type="InterPro" id="IPR038717">
    <property type="entry name" value="Tc1-like_DDE_dom"/>
</dbReference>
<feature type="non-terminal residue" evidence="2">
    <location>
        <position position="1"/>
    </location>
</feature>